<evidence type="ECO:0000313" key="1">
    <source>
        <dbReference type="EMBL" id="KIE43059.1"/>
    </source>
</evidence>
<gene>
    <name evidence="1" type="ORF">SE37_10645</name>
</gene>
<comment type="caution">
    <text evidence="1">The sequence shown here is derived from an EMBL/GenBank/DDBJ whole genome shotgun (WGS) entry which is preliminary data.</text>
</comment>
<evidence type="ECO:0008006" key="3">
    <source>
        <dbReference type="Google" id="ProtNLM"/>
    </source>
</evidence>
<protein>
    <recommendedName>
        <fullName evidence="3">Host attachment protein</fullName>
    </recommendedName>
</protein>
<dbReference type="RefSeq" id="WP_039646185.1">
    <property type="nucleotide sequence ID" value="NZ_JXBL01000001.1"/>
</dbReference>
<dbReference type="Pfam" id="PF10116">
    <property type="entry name" value="Host_attach"/>
    <property type="match status" value="1"/>
</dbReference>
<name>A0A0C1TQL8_9BACT</name>
<evidence type="ECO:0000313" key="2">
    <source>
        <dbReference type="Proteomes" id="UP000031433"/>
    </source>
</evidence>
<dbReference type="Proteomes" id="UP000031433">
    <property type="component" value="Unassembled WGS sequence"/>
</dbReference>
<accession>A0A0C1TQL8</accession>
<proteinExistence type="predicted"/>
<dbReference type="AlphaFoldDB" id="A0A0C1TQL8"/>
<sequence length="148" mass="16388">MSDIIITVDLGIMNAYEIVRDPLKIESDRLEPIKSPVAVESSAKVTDKYGDAAGRFYQGGGTGTRAAGFGEQHTVELETKRRLIRLLAENINRLVSEKDCDRWFLAADRSINNQILESLAPAVKAKLKRNIAANLTKIDKSEVMSHFA</sequence>
<organism evidence="1 2">
    <name type="scientific">Geobacter soli</name>
    <dbReference type="NCBI Taxonomy" id="1510391"/>
    <lineage>
        <taxon>Bacteria</taxon>
        <taxon>Pseudomonadati</taxon>
        <taxon>Thermodesulfobacteriota</taxon>
        <taxon>Desulfuromonadia</taxon>
        <taxon>Geobacterales</taxon>
        <taxon>Geobacteraceae</taxon>
        <taxon>Geobacter</taxon>
    </lineage>
</organism>
<dbReference type="EMBL" id="JXBL01000001">
    <property type="protein sequence ID" value="KIE43059.1"/>
    <property type="molecule type" value="Genomic_DNA"/>
</dbReference>
<keyword evidence="2" id="KW-1185">Reference proteome</keyword>
<dbReference type="InterPro" id="IPR019291">
    <property type="entry name" value="Host_attachment_protein"/>
</dbReference>
<reference evidence="1 2" key="1">
    <citation type="submission" date="2015-01" db="EMBL/GenBank/DDBJ databases">
        <title>Genome sequence of the anaerobic bacterium Geobacter soli GSS01, a dissimilatory Fe(III) reducer from soil.</title>
        <authorList>
            <person name="Yang G."/>
            <person name="Zhou S."/>
        </authorList>
    </citation>
    <scope>NUCLEOTIDE SEQUENCE [LARGE SCALE GENOMIC DNA]</scope>
    <source>
        <strain evidence="1 2">GSS01</strain>
    </source>
</reference>